<dbReference type="Pfam" id="PF17863">
    <property type="entry name" value="AAA_lid_2"/>
    <property type="match status" value="1"/>
</dbReference>
<dbReference type="SMART" id="SM00327">
    <property type="entry name" value="VWA"/>
    <property type="match status" value="1"/>
</dbReference>
<evidence type="ECO:0000313" key="4">
    <source>
        <dbReference type="Proteomes" id="UP000545037"/>
    </source>
</evidence>
<dbReference type="InterPro" id="IPR002035">
    <property type="entry name" value="VWF_A"/>
</dbReference>
<gene>
    <name evidence="3" type="ORF">GGR13_001588</name>
</gene>
<dbReference type="Gene3D" id="3.40.50.300">
    <property type="entry name" value="P-loop containing nucleotide triphosphate hydrolases"/>
    <property type="match status" value="1"/>
</dbReference>
<organism evidence="3 4">
    <name type="scientific">Brevundimonas variabilis</name>
    <dbReference type="NCBI Taxonomy" id="74312"/>
    <lineage>
        <taxon>Bacteria</taxon>
        <taxon>Pseudomonadati</taxon>
        <taxon>Pseudomonadota</taxon>
        <taxon>Alphaproteobacteria</taxon>
        <taxon>Caulobacterales</taxon>
        <taxon>Caulobacteraceae</taxon>
        <taxon>Brevundimonas</taxon>
    </lineage>
</organism>
<dbReference type="AlphaFoldDB" id="A0A7W9CHY6"/>
<dbReference type="PANTHER" id="PTHR43473">
    <property type="entry name" value="MAGNESIUM-CHELATASE SUBUNIT CHLD, CHLOROPLASTIC"/>
    <property type="match status" value="1"/>
</dbReference>
<sequence>MKDAATVWAEAMLAAALLAVDPRLGGVVVRAGPGPVRDAWVSGFRALFDVETPWRRLPPGIGDERLLGGLDLGAALGSGRKVLQRGLLAEADGGVVIAPMAERLTSGTASRLAAALDSGVISLERDGMAERLGARFVMVALDEGADDGERVGPGLSEHLAFAIDLDGVGHRDALPISATVADVAEAREALTHVGAPDQAMVEAICGAAEAFGIGSIRAPLLALRVAAALAALEGRDVIDPEDLSTAARLVLAPRATRMPDVTAEAEPESQPDDIPPSEPEAEQREPDATPPEDELDTAENDDMAAMLDDVVLDAVRAALPDGLDALWMDQGRAAQSAAMSSGRSGARRASPDRGRRIASRPGLPKQASGLDVVETLKAAAPWQKVRGALLGLDRGPMRIRRDDFRVRRFEQRSESTVIFVVDASGSAALQRLAETKGAVELLLAEAYVKRTQVALIAFRGTAAELLLPPTRSLTRARRSLAELAGGGATPLAAALEAAAILGVAERAKGRTPVLVIMTDGRGNIALDGAAFRTRAETDALNAARRIRGTGMAVALIDISPRPRGDGQKLAEAMGARFAALPYVEAGRVRDVVRSLEGVG</sequence>
<feature type="compositionally biased region" description="Low complexity" evidence="1">
    <location>
        <begin position="337"/>
        <end position="348"/>
    </location>
</feature>
<evidence type="ECO:0000313" key="3">
    <source>
        <dbReference type="EMBL" id="MBB5746004.1"/>
    </source>
</evidence>
<dbReference type="InterPro" id="IPR036465">
    <property type="entry name" value="vWFA_dom_sf"/>
</dbReference>
<feature type="region of interest" description="Disordered" evidence="1">
    <location>
        <begin position="257"/>
        <end position="296"/>
    </location>
</feature>
<dbReference type="InterPro" id="IPR041628">
    <property type="entry name" value="ChlI/MoxR_AAA_lid"/>
</dbReference>
<dbReference type="NCBIfam" id="NF009943">
    <property type="entry name" value="PRK13406.1"/>
    <property type="match status" value="1"/>
</dbReference>
<dbReference type="EC" id="6.6.1.1" evidence="3"/>
<dbReference type="SUPFAM" id="SSF52540">
    <property type="entry name" value="P-loop containing nucleoside triphosphate hydrolases"/>
    <property type="match status" value="1"/>
</dbReference>
<name>A0A7W9CHY6_9CAUL</name>
<dbReference type="SUPFAM" id="SSF53300">
    <property type="entry name" value="vWA-like"/>
    <property type="match status" value="1"/>
</dbReference>
<protein>
    <submittedName>
        <fullName evidence="3">Magnesium chelatase subunit D</fullName>
        <ecNumber evidence="3">6.6.1.1</ecNumber>
    </submittedName>
</protein>
<dbReference type="InterPro" id="IPR027417">
    <property type="entry name" value="P-loop_NTPase"/>
</dbReference>
<comment type="caution">
    <text evidence="3">The sequence shown here is derived from an EMBL/GenBank/DDBJ whole genome shotgun (WGS) entry which is preliminary data.</text>
</comment>
<dbReference type="PROSITE" id="PS50234">
    <property type="entry name" value="VWFA"/>
    <property type="match status" value="1"/>
</dbReference>
<evidence type="ECO:0000259" key="2">
    <source>
        <dbReference type="PROSITE" id="PS50234"/>
    </source>
</evidence>
<dbReference type="Proteomes" id="UP000545037">
    <property type="component" value="Unassembled WGS sequence"/>
</dbReference>
<evidence type="ECO:0000256" key="1">
    <source>
        <dbReference type="SAM" id="MobiDB-lite"/>
    </source>
</evidence>
<keyword evidence="3" id="KW-0436">Ligase</keyword>
<dbReference type="Gene3D" id="3.40.50.410">
    <property type="entry name" value="von Willebrand factor, type A domain"/>
    <property type="match status" value="1"/>
</dbReference>
<dbReference type="PANTHER" id="PTHR43473:SF2">
    <property type="entry name" value="MAGNESIUM-CHELATASE SUBUNIT CHLD, CHLOROPLASTIC"/>
    <property type="match status" value="1"/>
</dbReference>
<dbReference type="Pfam" id="PF13519">
    <property type="entry name" value="VWA_2"/>
    <property type="match status" value="1"/>
</dbReference>
<dbReference type="RefSeq" id="WP_183212956.1">
    <property type="nucleotide sequence ID" value="NZ_JACHOR010000002.1"/>
</dbReference>
<dbReference type="EMBL" id="JACHOR010000002">
    <property type="protein sequence ID" value="MBB5746004.1"/>
    <property type="molecule type" value="Genomic_DNA"/>
</dbReference>
<accession>A0A7W9CHY6</accession>
<proteinExistence type="predicted"/>
<dbReference type="Gene3D" id="1.10.8.80">
    <property type="entry name" value="Magnesium chelatase subunit I, C-Terminal domain"/>
    <property type="match status" value="1"/>
</dbReference>
<feature type="region of interest" description="Disordered" evidence="1">
    <location>
        <begin position="337"/>
        <end position="364"/>
    </location>
</feature>
<feature type="domain" description="VWFA" evidence="2">
    <location>
        <begin position="416"/>
        <end position="595"/>
    </location>
</feature>
<reference evidence="3 4" key="1">
    <citation type="submission" date="2020-08" db="EMBL/GenBank/DDBJ databases">
        <title>Genomic Encyclopedia of Type Strains, Phase IV (KMG-IV): sequencing the most valuable type-strain genomes for metagenomic binning, comparative biology and taxonomic classification.</title>
        <authorList>
            <person name="Goeker M."/>
        </authorList>
    </citation>
    <scope>NUCLEOTIDE SEQUENCE [LARGE SCALE GENOMIC DNA]</scope>
    <source>
        <strain evidence="3 4">DSM 4737</strain>
    </source>
</reference>
<keyword evidence="4" id="KW-1185">Reference proteome</keyword>
<dbReference type="GO" id="GO:0016851">
    <property type="term" value="F:magnesium chelatase activity"/>
    <property type="evidence" value="ECO:0007669"/>
    <property type="project" value="UniProtKB-EC"/>
</dbReference>